<dbReference type="EMBL" id="FOOH01000022">
    <property type="protein sequence ID" value="SFG03406.1"/>
    <property type="molecule type" value="Genomic_DNA"/>
</dbReference>
<dbReference type="Pfam" id="PF12833">
    <property type="entry name" value="HTH_18"/>
    <property type="match status" value="1"/>
</dbReference>
<keyword evidence="6" id="KW-1185">Reference proteome</keyword>
<dbReference type="GO" id="GO:0043565">
    <property type="term" value="F:sequence-specific DNA binding"/>
    <property type="evidence" value="ECO:0007669"/>
    <property type="project" value="InterPro"/>
</dbReference>
<accession>A0A1I2NPN5</accession>
<feature type="domain" description="HTH araC/xylS-type" evidence="4">
    <location>
        <begin position="200"/>
        <end position="299"/>
    </location>
</feature>
<keyword evidence="2" id="KW-0238">DNA-binding</keyword>
<dbReference type="Proteomes" id="UP000199116">
    <property type="component" value="Unassembled WGS sequence"/>
</dbReference>
<evidence type="ECO:0000256" key="1">
    <source>
        <dbReference type="ARBA" id="ARBA00023015"/>
    </source>
</evidence>
<evidence type="ECO:0000256" key="2">
    <source>
        <dbReference type="ARBA" id="ARBA00023125"/>
    </source>
</evidence>
<dbReference type="InterPro" id="IPR009057">
    <property type="entry name" value="Homeodomain-like_sf"/>
</dbReference>
<reference evidence="6" key="1">
    <citation type="submission" date="2016-10" db="EMBL/GenBank/DDBJ databases">
        <authorList>
            <person name="Varghese N."/>
            <person name="Submissions S."/>
        </authorList>
    </citation>
    <scope>NUCLEOTIDE SEQUENCE [LARGE SCALE GENOMIC DNA]</scope>
    <source>
        <strain evidence="6">DSM 23515</strain>
    </source>
</reference>
<dbReference type="Gene3D" id="1.10.10.60">
    <property type="entry name" value="Homeodomain-like"/>
    <property type="match status" value="2"/>
</dbReference>
<evidence type="ECO:0000256" key="3">
    <source>
        <dbReference type="ARBA" id="ARBA00023163"/>
    </source>
</evidence>
<name>A0A1I2NPN5_9FLAO</name>
<evidence type="ECO:0000313" key="5">
    <source>
        <dbReference type="EMBL" id="SFG03406.1"/>
    </source>
</evidence>
<keyword evidence="1" id="KW-0805">Transcription regulation</keyword>
<dbReference type="AlphaFoldDB" id="A0A1I2NPN5"/>
<dbReference type="RefSeq" id="WP_093305674.1">
    <property type="nucleotide sequence ID" value="NZ_FOOH01000022.1"/>
</dbReference>
<dbReference type="PANTHER" id="PTHR43280:SF28">
    <property type="entry name" value="HTH-TYPE TRANSCRIPTIONAL ACTIVATOR RHAS"/>
    <property type="match status" value="1"/>
</dbReference>
<organism evidence="5 6">
    <name type="scientific">Salegentibacter agarivorans</name>
    <dbReference type="NCBI Taxonomy" id="345907"/>
    <lineage>
        <taxon>Bacteria</taxon>
        <taxon>Pseudomonadati</taxon>
        <taxon>Bacteroidota</taxon>
        <taxon>Flavobacteriia</taxon>
        <taxon>Flavobacteriales</taxon>
        <taxon>Flavobacteriaceae</taxon>
        <taxon>Salegentibacter</taxon>
    </lineage>
</organism>
<sequence>MEREFNQANLRGIYRMLTEWAKGNFSYKIKRTRYQDNLEGLVAYFNQTGEELNNKRDQFLWLNLRNEIVMVRSAVFILDENLEVLDYSYRHPDNEEVESSKIIGKAFQELLIGKFQGQWQEKIVDFLDNNAQSFNLNLEYQFDEYLKISLPSVVSRLKGRGKGKFTVTSYHLDTSKDFFSELPKDSGIKTYSKWDQKLFHEIHIYIMHHLEETLKPLDQLAELFNTNEHKIKTVFKEIFGCTPFQYHARERIKRCKFLIETTDLDLAKISDKMGFGSYPHFSKSFKEKTKVTPKHYQKIIRNS</sequence>
<gene>
    <name evidence="5" type="ORF">SAMN04488033_1229</name>
</gene>
<dbReference type="SUPFAM" id="SSF46689">
    <property type="entry name" value="Homeodomain-like"/>
    <property type="match status" value="1"/>
</dbReference>
<dbReference type="InterPro" id="IPR018060">
    <property type="entry name" value="HTH_AraC"/>
</dbReference>
<protein>
    <submittedName>
        <fullName evidence="5">Helix-turn-helix domain-containing protein</fullName>
    </submittedName>
</protein>
<dbReference type="PROSITE" id="PS01124">
    <property type="entry name" value="HTH_ARAC_FAMILY_2"/>
    <property type="match status" value="1"/>
</dbReference>
<dbReference type="PANTHER" id="PTHR43280">
    <property type="entry name" value="ARAC-FAMILY TRANSCRIPTIONAL REGULATOR"/>
    <property type="match status" value="1"/>
</dbReference>
<dbReference type="GO" id="GO:0003700">
    <property type="term" value="F:DNA-binding transcription factor activity"/>
    <property type="evidence" value="ECO:0007669"/>
    <property type="project" value="InterPro"/>
</dbReference>
<evidence type="ECO:0000259" key="4">
    <source>
        <dbReference type="PROSITE" id="PS01124"/>
    </source>
</evidence>
<proteinExistence type="predicted"/>
<evidence type="ECO:0000313" key="6">
    <source>
        <dbReference type="Proteomes" id="UP000199116"/>
    </source>
</evidence>
<keyword evidence="3" id="KW-0804">Transcription</keyword>
<dbReference type="SMART" id="SM00342">
    <property type="entry name" value="HTH_ARAC"/>
    <property type="match status" value="1"/>
</dbReference>